<organism evidence="1 2">
    <name type="scientific">Campylobacter helveticus</name>
    <dbReference type="NCBI Taxonomy" id="28898"/>
    <lineage>
        <taxon>Bacteria</taxon>
        <taxon>Pseudomonadati</taxon>
        <taxon>Campylobacterota</taxon>
        <taxon>Epsilonproteobacteria</taxon>
        <taxon>Campylobacterales</taxon>
        <taxon>Campylobacteraceae</taxon>
        <taxon>Campylobacter</taxon>
    </lineage>
</organism>
<dbReference type="Proteomes" id="UP000306813">
    <property type="component" value="Unassembled WGS sequence"/>
</dbReference>
<dbReference type="EMBL" id="VDBS01000055">
    <property type="protein sequence ID" value="TNB56395.1"/>
    <property type="molecule type" value="Genomic_DNA"/>
</dbReference>
<comment type="caution">
    <text evidence="1">The sequence shown here is derived from an EMBL/GenBank/DDBJ whole genome shotgun (WGS) entry which is preliminary data.</text>
</comment>
<sequence>MKYIKTIKQCFEFYEMVKDKEHNLKHFTFLDRQLAIVRFLKKHKKEIINEINYAFYESNEEYLLSFFSGERANYVHINSRLTKEYPSIYENIDEYENYLAIYATFGILINQSFQLQNLNDSRFYHKDFIKDMTNIIFYDEAFRLNLSSFVSDNEGYYKAIYAYGKDYIFSVFSAMMQNEISEETCIKMLSMGDKMRDFRMLFEVYENIIKRKFTNA</sequence>
<proteinExistence type="predicted"/>
<name>A0AAX2UJ46_9BACT</name>
<evidence type="ECO:0000313" key="1">
    <source>
        <dbReference type="EMBL" id="TNB56395.1"/>
    </source>
</evidence>
<protein>
    <submittedName>
        <fullName evidence="1">Uncharacterized protein</fullName>
    </submittedName>
</protein>
<dbReference type="RefSeq" id="WP_139026865.1">
    <property type="nucleotide sequence ID" value="NZ_VDBS01000055.1"/>
</dbReference>
<dbReference type="AlphaFoldDB" id="A0AAX2UJ46"/>
<gene>
    <name evidence="1" type="ORF">FDW42_07515</name>
</gene>
<reference evidence="1 2" key="1">
    <citation type="submission" date="2019-05" db="EMBL/GenBank/DDBJ databases">
        <title>Draft genomes of eight strains of Campylobacter helveticus isolated from cats and a dog in New Zealand.</title>
        <authorList>
            <person name="Bojanic K."/>
            <person name="Midwinter A.C."/>
            <person name="Biggs P.J."/>
            <person name="Acke E."/>
            <person name="Cornelius A.J."/>
            <person name="Marshall J.C."/>
        </authorList>
    </citation>
    <scope>NUCLEOTIDE SEQUENCE [LARGE SCALE GENOMIC DNA]</scope>
    <source>
        <strain evidence="1 2">ACP123b</strain>
    </source>
</reference>
<accession>A0AAX2UJ46</accession>
<evidence type="ECO:0000313" key="2">
    <source>
        <dbReference type="Proteomes" id="UP000306813"/>
    </source>
</evidence>